<dbReference type="GO" id="GO:0005375">
    <property type="term" value="F:copper ion transmembrane transporter activity"/>
    <property type="evidence" value="ECO:0007669"/>
    <property type="project" value="InterPro"/>
</dbReference>
<name>L0B089_THEEQ</name>
<keyword evidence="2 5" id="KW-0812">Transmembrane</keyword>
<dbReference type="OrthoDB" id="73901at2759"/>
<dbReference type="AlphaFoldDB" id="L0B089"/>
<protein>
    <submittedName>
        <fullName evidence="7">Membrane protein, putative</fullName>
    </submittedName>
</protein>
<feature type="transmembrane region" description="Helical" evidence="5">
    <location>
        <begin position="101"/>
        <end position="122"/>
    </location>
</feature>
<keyword evidence="4 5" id="KW-0472">Membrane</keyword>
<accession>L0B089</accession>
<evidence type="ECO:0000256" key="6">
    <source>
        <dbReference type="SAM" id="SignalP"/>
    </source>
</evidence>
<evidence type="ECO:0000256" key="2">
    <source>
        <dbReference type="ARBA" id="ARBA00022692"/>
    </source>
</evidence>
<gene>
    <name evidence="7" type="ORF">BEWA_000860</name>
</gene>
<feature type="signal peptide" evidence="6">
    <location>
        <begin position="1"/>
        <end position="20"/>
    </location>
</feature>
<evidence type="ECO:0000313" key="7">
    <source>
        <dbReference type="EMBL" id="AFZ80681.1"/>
    </source>
</evidence>
<dbReference type="GeneID" id="15805308"/>
<dbReference type="RefSeq" id="XP_004830347.1">
    <property type="nucleotide sequence ID" value="XM_004830290.1"/>
</dbReference>
<feature type="transmembrane region" description="Helical" evidence="5">
    <location>
        <begin position="69"/>
        <end position="89"/>
    </location>
</feature>
<dbReference type="GO" id="GO:0005886">
    <property type="term" value="C:plasma membrane"/>
    <property type="evidence" value="ECO:0007669"/>
    <property type="project" value="TreeGrafter"/>
</dbReference>
<comment type="subcellular location">
    <subcellularLocation>
        <location evidence="1">Membrane</location>
        <topology evidence="1">Multi-pass membrane protein</topology>
    </subcellularLocation>
</comment>
<keyword evidence="6" id="KW-0732">Signal</keyword>
<feature type="transmembrane region" description="Helical" evidence="5">
    <location>
        <begin position="128"/>
        <end position="151"/>
    </location>
</feature>
<evidence type="ECO:0000256" key="4">
    <source>
        <dbReference type="ARBA" id="ARBA00023136"/>
    </source>
</evidence>
<feature type="chain" id="PRO_5003939425" evidence="6">
    <location>
        <begin position="21"/>
        <end position="174"/>
    </location>
</feature>
<dbReference type="InterPro" id="IPR007274">
    <property type="entry name" value="Cop_transporter"/>
</dbReference>
<keyword evidence="8" id="KW-1185">Reference proteome</keyword>
<evidence type="ECO:0000256" key="1">
    <source>
        <dbReference type="ARBA" id="ARBA00004141"/>
    </source>
</evidence>
<dbReference type="PANTHER" id="PTHR12483">
    <property type="entry name" value="SOLUTE CARRIER FAMILY 31 COPPER TRANSPORTERS"/>
    <property type="match status" value="1"/>
</dbReference>
<keyword evidence="3 5" id="KW-1133">Transmembrane helix</keyword>
<dbReference type="eggNOG" id="KOG3386">
    <property type="taxonomic scope" value="Eukaryota"/>
</dbReference>
<sequence length="174" mass="19443">MSVTMFVSLFFFLLQNGCIAVKPDLSKACHAKSREYSLDNVQGCCCSGTFVNSTNITVGFWTTSSISSYLFTLALLFLASLVSPCIKNMREQFRNRMLKKYVGGPFVSHLLLFMIALFTYILDFMIMLIIMGFNVGVFISITAGYAAGYVLSSPTICKHNMLQSDIEYAHTECH</sequence>
<evidence type="ECO:0000256" key="5">
    <source>
        <dbReference type="SAM" id="Phobius"/>
    </source>
</evidence>
<dbReference type="KEGG" id="beq:BEWA_000860"/>
<dbReference type="STRING" id="1537102.L0B089"/>
<dbReference type="EMBL" id="CP001670">
    <property type="protein sequence ID" value="AFZ80681.1"/>
    <property type="molecule type" value="Genomic_DNA"/>
</dbReference>
<proteinExistence type="predicted"/>
<reference evidence="7 8" key="1">
    <citation type="journal article" date="2012" name="BMC Genomics">
        <title>Comparative genomic analysis and phylogenetic position of Theileria equi.</title>
        <authorList>
            <person name="Kappmeyer L.S."/>
            <person name="Thiagarajan M."/>
            <person name="Herndon D.R."/>
            <person name="Ramsay J.D."/>
            <person name="Caler E."/>
            <person name="Djikeng A."/>
            <person name="Gillespie J.J."/>
            <person name="Lau A.O."/>
            <person name="Roalson E.H."/>
            <person name="Silva J.C."/>
            <person name="Silva M.G."/>
            <person name="Suarez C.E."/>
            <person name="Ueti M.W."/>
            <person name="Nene V.M."/>
            <person name="Mealey R.H."/>
            <person name="Knowles D.P."/>
            <person name="Brayton K.A."/>
        </authorList>
    </citation>
    <scope>NUCLEOTIDE SEQUENCE [LARGE SCALE GENOMIC DNA]</scope>
    <source>
        <strain evidence="7 8">WA</strain>
    </source>
</reference>
<organism evidence="7 8">
    <name type="scientific">Theileria equi strain WA</name>
    <dbReference type="NCBI Taxonomy" id="1537102"/>
    <lineage>
        <taxon>Eukaryota</taxon>
        <taxon>Sar</taxon>
        <taxon>Alveolata</taxon>
        <taxon>Apicomplexa</taxon>
        <taxon>Aconoidasida</taxon>
        <taxon>Piroplasmida</taxon>
        <taxon>Theileriidae</taxon>
        <taxon>Theileria</taxon>
    </lineage>
</organism>
<evidence type="ECO:0000313" key="8">
    <source>
        <dbReference type="Proteomes" id="UP000031512"/>
    </source>
</evidence>
<dbReference type="VEuPathDB" id="PiroplasmaDB:BEWA_000860"/>
<dbReference type="Proteomes" id="UP000031512">
    <property type="component" value="Chromosome 3"/>
</dbReference>
<dbReference type="PANTHER" id="PTHR12483:SF27">
    <property type="entry name" value="COPPER TRANSPORT PROTEIN CTR1"/>
    <property type="match status" value="1"/>
</dbReference>
<evidence type="ECO:0000256" key="3">
    <source>
        <dbReference type="ARBA" id="ARBA00022989"/>
    </source>
</evidence>